<reference evidence="4" key="1">
    <citation type="submission" date="2023-06" db="EMBL/GenBank/DDBJ databases">
        <authorList>
            <person name="Delattre M."/>
        </authorList>
    </citation>
    <scope>NUCLEOTIDE SEQUENCE</scope>
    <source>
        <strain evidence="4">AF72</strain>
    </source>
</reference>
<keyword evidence="1" id="KW-0547">Nucleotide-binding</keyword>
<accession>A0AA36CNB2</accession>
<dbReference type="SUPFAM" id="SSF56112">
    <property type="entry name" value="Protein kinase-like (PK-like)"/>
    <property type="match status" value="1"/>
</dbReference>
<dbReference type="FunFam" id="1.10.510.10:FF:001002">
    <property type="entry name" value="Protein CBG10779"/>
    <property type="match status" value="1"/>
</dbReference>
<proteinExistence type="predicted"/>
<feature type="domain" description="Protein kinase" evidence="3">
    <location>
        <begin position="21"/>
        <end position="287"/>
    </location>
</feature>
<dbReference type="GO" id="GO:0004672">
    <property type="term" value="F:protein kinase activity"/>
    <property type="evidence" value="ECO:0007669"/>
    <property type="project" value="InterPro"/>
</dbReference>
<feature type="compositionally biased region" description="Polar residues" evidence="2">
    <location>
        <begin position="370"/>
        <end position="380"/>
    </location>
</feature>
<keyword evidence="1" id="KW-0067">ATP-binding</keyword>
<dbReference type="EMBL" id="CATQJA010002588">
    <property type="protein sequence ID" value="CAJ0571965.1"/>
    <property type="molecule type" value="Genomic_DNA"/>
</dbReference>
<gene>
    <name evidence="4" type="ORF">MSPICULIGERA_LOCUS10362</name>
</gene>
<dbReference type="SMART" id="SM00220">
    <property type="entry name" value="S_TKc"/>
    <property type="match status" value="1"/>
</dbReference>
<feature type="compositionally biased region" description="Acidic residues" evidence="2">
    <location>
        <begin position="325"/>
        <end position="338"/>
    </location>
</feature>
<evidence type="ECO:0000256" key="1">
    <source>
        <dbReference type="PROSITE-ProRule" id="PRU10141"/>
    </source>
</evidence>
<dbReference type="PANTHER" id="PTHR11909">
    <property type="entry name" value="CASEIN KINASE-RELATED"/>
    <property type="match status" value="1"/>
</dbReference>
<dbReference type="PROSITE" id="PS00107">
    <property type="entry name" value="PROTEIN_KINASE_ATP"/>
    <property type="match status" value="1"/>
</dbReference>
<dbReference type="PROSITE" id="PS50011">
    <property type="entry name" value="PROTEIN_KINASE_DOM"/>
    <property type="match status" value="1"/>
</dbReference>
<evidence type="ECO:0000256" key="2">
    <source>
        <dbReference type="SAM" id="MobiDB-lite"/>
    </source>
</evidence>
<feature type="region of interest" description="Disordered" evidence="2">
    <location>
        <begin position="313"/>
        <end position="380"/>
    </location>
</feature>
<sequence length="380" mass="43694">MSTSESIRKPEFRPGDVLAGWHVIRQLGAGGFGTVVEVINENGQRAACKAEFADEDVHMLKKEVRVLQVMQGNKHFCELFLAGEFIYKDERVNLMMMTLLGEPLSKKRRQCPNQRFTRSTAVRLAKQCLEAIRLLHYSGFLHRDLKGGNFAWNDANRTVYLLDFGFVRQWIIWKDDGGNETMMRPPRKKGHFLGTSRYASPHVHARKDQGRRDDLWCFLYMVVEFITGKLPWRNDSDRVIAEKKKTVGTKLLKGCPVEFFKMYHHIRWLRYEDKPNYGFLMDMLNKICERCGYGEEDPLDFEPHGRHYEYIMNHKSSSSEPSTEGADDEEEEEEEEEPAAVNPEDPSSPGAIEVSQYDPSSSEASDSSDYTTVPTNSTTV</sequence>
<feature type="non-terminal residue" evidence="4">
    <location>
        <position position="380"/>
    </location>
</feature>
<dbReference type="Gene3D" id="1.10.510.10">
    <property type="entry name" value="Transferase(Phosphotransferase) domain 1"/>
    <property type="match status" value="1"/>
</dbReference>
<dbReference type="GO" id="GO:0005524">
    <property type="term" value="F:ATP binding"/>
    <property type="evidence" value="ECO:0007669"/>
    <property type="project" value="UniProtKB-UniRule"/>
</dbReference>
<dbReference type="Proteomes" id="UP001177023">
    <property type="component" value="Unassembled WGS sequence"/>
</dbReference>
<dbReference type="InterPro" id="IPR050235">
    <property type="entry name" value="CK1_Ser-Thr_kinase"/>
</dbReference>
<dbReference type="AlphaFoldDB" id="A0AA36CNB2"/>
<dbReference type="InterPro" id="IPR000719">
    <property type="entry name" value="Prot_kinase_dom"/>
</dbReference>
<evidence type="ECO:0000259" key="3">
    <source>
        <dbReference type="PROSITE" id="PS50011"/>
    </source>
</evidence>
<feature type="compositionally biased region" description="Low complexity" evidence="2">
    <location>
        <begin position="355"/>
        <end position="369"/>
    </location>
</feature>
<dbReference type="InterPro" id="IPR017441">
    <property type="entry name" value="Protein_kinase_ATP_BS"/>
</dbReference>
<evidence type="ECO:0000313" key="5">
    <source>
        <dbReference type="Proteomes" id="UP001177023"/>
    </source>
</evidence>
<dbReference type="InterPro" id="IPR011009">
    <property type="entry name" value="Kinase-like_dom_sf"/>
</dbReference>
<organism evidence="4 5">
    <name type="scientific">Mesorhabditis spiculigera</name>
    <dbReference type="NCBI Taxonomy" id="96644"/>
    <lineage>
        <taxon>Eukaryota</taxon>
        <taxon>Metazoa</taxon>
        <taxon>Ecdysozoa</taxon>
        <taxon>Nematoda</taxon>
        <taxon>Chromadorea</taxon>
        <taxon>Rhabditida</taxon>
        <taxon>Rhabditina</taxon>
        <taxon>Rhabditomorpha</taxon>
        <taxon>Rhabditoidea</taxon>
        <taxon>Rhabditidae</taxon>
        <taxon>Mesorhabditinae</taxon>
        <taxon>Mesorhabditis</taxon>
    </lineage>
</organism>
<name>A0AA36CNB2_9BILA</name>
<keyword evidence="5" id="KW-1185">Reference proteome</keyword>
<comment type="caution">
    <text evidence="4">The sequence shown here is derived from an EMBL/GenBank/DDBJ whole genome shotgun (WGS) entry which is preliminary data.</text>
</comment>
<feature type="binding site" evidence="1">
    <location>
        <position position="49"/>
    </location>
    <ligand>
        <name>ATP</name>
        <dbReference type="ChEBI" id="CHEBI:30616"/>
    </ligand>
</feature>
<dbReference type="Pfam" id="PF00069">
    <property type="entry name" value="Pkinase"/>
    <property type="match status" value="1"/>
</dbReference>
<evidence type="ECO:0000313" key="4">
    <source>
        <dbReference type="EMBL" id="CAJ0571965.1"/>
    </source>
</evidence>
<protein>
    <recommendedName>
        <fullName evidence="3">Protein kinase domain-containing protein</fullName>
    </recommendedName>
</protein>